<organism evidence="3 4">
    <name type="scientific">Boudabousia tangfeifanii</name>
    <dbReference type="NCBI Taxonomy" id="1912795"/>
    <lineage>
        <taxon>Bacteria</taxon>
        <taxon>Bacillati</taxon>
        <taxon>Actinomycetota</taxon>
        <taxon>Actinomycetes</taxon>
        <taxon>Actinomycetales</taxon>
        <taxon>Actinomycetaceae</taxon>
        <taxon>Boudabousia</taxon>
    </lineage>
</organism>
<feature type="compositionally biased region" description="Low complexity" evidence="1">
    <location>
        <begin position="706"/>
        <end position="715"/>
    </location>
</feature>
<feature type="compositionally biased region" description="Acidic residues" evidence="1">
    <location>
        <begin position="311"/>
        <end position="323"/>
    </location>
</feature>
<feature type="compositionally biased region" description="Basic and acidic residues" evidence="1">
    <location>
        <begin position="404"/>
        <end position="430"/>
    </location>
</feature>
<feature type="compositionally biased region" description="Polar residues" evidence="1">
    <location>
        <begin position="106"/>
        <end position="125"/>
    </location>
</feature>
<reference evidence="3 4" key="1">
    <citation type="submission" date="2016-10" db="EMBL/GenBank/DDBJ databases">
        <title>Actinomyces aegypiusis sp. nov., isolated from the Aegypius monachus in Qinghai Tibet Plateau China.</title>
        <authorList>
            <person name="Wang Y."/>
        </authorList>
    </citation>
    <scope>NUCLEOTIDE SEQUENCE [LARGE SCALE GENOMIC DNA]</scope>
    <source>
        <strain evidence="3 4">VUL4_3</strain>
    </source>
</reference>
<feature type="region of interest" description="Disordered" evidence="1">
    <location>
        <begin position="29"/>
        <end position="443"/>
    </location>
</feature>
<feature type="compositionally biased region" description="Pro residues" evidence="1">
    <location>
        <begin position="201"/>
        <end position="211"/>
    </location>
</feature>
<accession>A0A1D9MLY3</accession>
<protein>
    <submittedName>
        <fullName evidence="3">Uncharacterized protein</fullName>
    </submittedName>
</protein>
<dbReference type="Proteomes" id="UP000176288">
    <property type="component" value="Chromosome"/>
</dbReference>
<feature type="compositionally biased region" description="Basic and acidic residues" evidence="1">
    <location>
        <begin position="516"/>
        <end position="528"/>
    </location>
</feature>
<dbReference type="STRING" id="1912795.BK816_08940"/>
<evidence type="ECO:0000313" key="4">
    <source>
        <dbReference type="Proteomes" id="UP000176288"/>
    </source>
</evidence>
<dbReference type="KEGG" id="avu:BK816_08940"/>
<feature type="compositionally biased region" description="Acidic residues" evidence="1">
    <location>
        <begin position="333"/>
        <end position="344"/>
    </location>
</feature>
<feature type="compositionally biased region" description="Polar residues" evidence="1">
    <location>
        <begin position="579"/>
        <end position="593"/>
    </location>
</feature>
<evidence type="ECO:0000256" key="1">
    <source>
        <dbReference type="SAM" id="MobiDB-lite"/>
    </source>
</evidence>
<keyword evidence="4" id="KW-1185">Reference proteome</keyword>
<dbReference type="AlphaFoldDB" id="A0A1D9MLY3"/>
<evidence type="ECO:0000256" key="2">
    <source>
        <dbReference type="SAM" id="Phobius"/>
    </source>
</evidence>
<feature type="compositionally biased region" description="Low complexity" evidence="1">
    <location>
        <begin position="245"/>
        <end position="255"/>
    </location>
</feature>
<feature type="compositionally biased region" description="Basic and acidic residues" evidence="1">
    <location>
        <begin position="227"/>
        <end position="240"/>
    </location>
</feature>
<feature type="transmembrane region" description="Helical" evidence="2">
    <location>
        <begin position="657"/>
        <end position="678"/>
    </location>
</feature>
<feature type="region of interest" description="Disordered" evidence="1">
    <location>
        <begin position="499"/>
        <end position="545"/>
    </location>
</feature>
<proteinExistence type="predicted"/>
<dbReference type="EMBL" id="CP017812">
    <property type="protein sequence ID" value="AOZ73381.1"/>
    <property type="molecule type" value="Genomic_DNA"/>
</dbReference>
<keyword evidence="2" id="KW-0472">Membrane</keyword>
<keyword evidence="2" id="KW-1133">Transmembrane helix</keyword>
<feature type="region of interest" description="Disordered" evidence="1">
    <location>
        <begin position="704"/>
        <end position="726"/>
    </location>
</feature>
<name>A0A1D9MLY3_9ACTO</name>
<dbReference type="RefSeq" id="WP_071164844.1">
    <property type="nucleotide sequence ID" value="NZ_CP017812.1"/>
</dbReference>
<evidence type="ECO:0000313" key="3">
    <source>
        <dbReference type="EMBL" id="AOZ73381.1"/>
    </source>
</evidence>
<feature type="compositionally biased region" description="Polar residues" evidence="1">
    <location>
        <begin position="74"/>
        <end position="87"/>
    </location>
</feature>
<keyword evidence="2" id="KW-0812">Transmembrane</keyword>
<gene>
    <name evidence="3" type="ORF">BK816_08940</name>
</gene>
<feature type="region of interest" description="Disordered" evidence="1">
    <location>
        <begin position="571"/>
        <end position="607"/>
    </location>
</feature>
<sequence length="867" mass="90606">MEPADKKDSDKQDNQVIAGIRKALAAKAGAEIDGDEAPESFQTSPLTREVFLPPEVLKAETGAVPTPIDGPDATPQNPSYSQSQPTADGTADDGSYPPPPPASSSDRQANLSDQNSDLDNASSNPVIIDDLEDDSIDIITNSDVSADRAEDSSSQVAAERKPRRFEATIPPRGTQAKIARTISGEVLPPIPLQSQPVSPEDVPPPPAPPTAPKAEADLPLAPATDANDEKGETTASETDRPLAPSASADSSIAAEQESEDAQTGNKSEDANLTLEDTVAETEVDLGSNSDTQEASDDQAVAAAENLATQSDEVDEASMVENDDEKPSTSSEVELADDGSEEPSDSADIPVEAELSESGMTVEKWEELFPEVPNPEAHLSENQDEETFATETEVANEGRAGNTPDSHDEPIQEPGKKLTPEHAVTPDESGKPEGASGTEVEQLTDDTKSAAGITGKAENVAAGAIAGAGAVAGVAGTKLAGAWKSLKATTATTWDQAVTTSKSAAKTIKGSLAGPMDPEKENAVGKNDEEVVEVDDTETSSSTREKLKRYSISLAEISGREQSSPEVLAEMEATHEAEQDVTSAETPASEQPEASQAPKAPRQVTGTATGAHATVATNNHGAYSHADEAIASGAAVDVNAQLADGNNADPEVKRFRQIMFIALGIFLFLGAIFAIRSLVSPIQQFAQMETEADGPIVIVKESTEPTAEAPGDAAPKPAEPAPGPAPTGVAIEKIEQFSPDGYGKDHPEEVGNLLDGKDDTTWHSRYFPKATFRNGAISLGVFFKQPAKVKTVKLYTNGTGGRIDLVIPPGGPAQAYVGDPAVSAPFGPEVTLTLPEAVDTSVVTLRIPELPKDPEGRNRAYISRIVVE</sequence>
<dbReference type="OrthoDB" id="9786339at2"/>